<proteinExistence type="predicted"/>
<comment type="caution">
    <text evidence="2">The sequence shown here is derived from an EMBL/GenBank/DDBJ whole genome shotgun (WGS) entry which is preliminary data.</text>
</comment>
<dbReference type="RefSeq" id="WP_101247667.1">
    <property type="nucleotide sequence ID" value="NZ_PGTS01000006.1"/>
</dbReference>
<name>A0ABX4R516_9PROT</name>
<reference evidence="2 3" key="1">
    <citation type="submission" date="2017-11" db="EMBL/GenBank/DDBJ databases">
        <title>Biodiversity and function of Thalassospira species in the particle-attached aromatic-hydrocarbon-degrading consortia from the surface seawater of the China South Sea.</title>
        <authorList>
            <person name="Dong C."/>
            <person name="Liu R."/>
            <person name="Shao Z."/>
        </authorList>
    </citation>
    <scope>NUCLEOTIDE SEQUENCE [LARGE SCALE GENOMIC DNA]</scope>
    <source>
        <strain evidence="2 3">139Z-12</strain>
    </source>
</reference>
<dbReference type="Proteomes" id="UP000233365">
    <property type="component" value="Unassembled WGS sequence"/>
</dbReference>
<keyword evidence="1" id="KW-0732">Signal</keyword>
<evidence type="ECO:0008006" key="4">
    <source>
        <dbReference type="Google" id="ProtNLM"/>
    </source>
</evidence>
<dbReference type="EMBL" id="PGTS01000006">
    <property type="protein sequence ID" value="PKR48206.1"/>
    <property type="molecule type" value="Genomic_DNA"/>
</dbReference>
<sequence>MSAIFKTFPVLKRFLGVWVLVMATSQITACALPGAGVDVGGDLKLLYAPFSLDHPPRYWTVDQKPSASQDLSRTSASASDLPLQWSDKDGRIALAARPGLGSFEFGRRTNVIVLASPYLSFDWQFNSTAQIGDIELELGFRRQRQGSWRESDLGSGKPAIDQLVRIPVGQPSVQYGEWQREYFDLSTLYRRYWPEARSDEVRLVWIGIVPGRDHKPSVSGITYLTHILLSR</sequence>
<evidence type="ECO:0000313" key="2">
    <source>
        <dbReference type="EMBL" id="PKR48206.1"/>
    </source>
</evidence>
<evidence type="ECO:0000313" key="3">
    <source>
        <dbReference type="Proteomes" id="UP000233365"/>
    </source>
</evidence>
<accession>A0ABX4R516</accession>
<feature type="signal peptide" evidence="1">
    <location>
        <begin position="1"/>
        <end position="31"/>
    </location>
</feature>
<feature type="chain" id="PRO_5046640357" description="DUF3047 domain-containing protein" evidence="1">
    <location>
        <begin position="32"/>
        <end position="231"/>
    </location>
</feature>
<evidence type="ECO:0000256" key="1">
    <source>
        <dbReference type="SAM" id="SignalP"/>
    </source>
</evidence>
<keyword evidence="3" id="KW-1185">Reference proteome</keyword>
<protein>
    <recommendedName>
        <fullName evidence="4">DUF3047 domain-containing protein</fullName>
    </recommendedName>
</protein>
<gene>
    <name evidence="2" type="ORF">CU041_15985</name>
</gene>
<organism evidence="2 3">
    <name type="scientific">Thalassospira povalilytica</name>
    <dbReference type="NCBI Taxonomy" id="732237"/>
    <lineage>
        <taxon>Bacteria</taxon>
        <taxon>Pseudomonadati</taxon>
        <taxon>Pseudomonadota</taxon>
        <taxon>Alphaproteobacteria</taxon>
        <taxon>Rhodospirillales</taxon>
        <taxon>Thalassospiraceae</taxon>
        <taxon>Thalassospira</taxon>
    </lineage>
</organism>